<dbReference type="EMBL" id="BARS01034505">
    <property type="protein sequence ID" value="GAG22991.1"/>
    <property type="molecule type" value="Genomic_DNA"/>
</dbReference>
<proteinExistence type="predicted"/>
<protein>
    <submittedName>
        <fullName evidence="1">Uncharacterized protein</fullName>
    </submittedName>
</protein>
<organism evidence="1">
    <name type="scientific">marine sediment metagenome</name>
    <dbReference type="NCBI Taxonomy" id="412755"/>
    <lineage>
        <taxon>unclassified sequences</taxon>
        <taxon>metagenomes</taxon>
        <taxon>ecological metagenomes</taxon>
    </lineage>
</organism>
<reference evidence="1" key="1">
    <citation type="journal article" date="2014" name="Front. Microbiol.">
        <title>High frequency of phylogenetically diverse reductive dehalogenase-homologous genes in deep subseafloor sedimentary metagenomes.</title>
        <authorList>
            <person name="Kawai M."/>
            <person name="Futagami T."/>
            <person name="Toyoda A."/>
            <person name="Takaki Y."/>
            <person name="Nishi S."/>
            <person name="Hori S."/>
            <person name="Arai W."/>
            <person name="Tsubouchi T."/>
            <person name="Morono Y."/>
            <person name="Uchiyama I."/>
            <person name="Ito T."/>
            <person name="Fujiyama A."/>
            <person name="Inagaki F."/>
            <person name="Takami H."/>
        </authorList>
    </citation>
    <scope>NUCLEOTIDE SEQUENCE</scope>
    <source>
        <strain evidence="1">Expedition CK06-06</strain>
    </source>
</reference>
<evidence type="ECO:0000313" key="1">
    <source>
        <dbReference type="EMBL" id="GAG22991.1"/>
    </source>
</evidence>
<dbReference type="AlphaFoldDB" id="X0XDI0"/>
<gene>
    <name evidence="1" type="ORF">S01H1_53288</name>
</gene>
<sequence length="57" mass="6719">MVNMDLINIIRESMKIPEIIKESFIYMHNSKEYELKATKDKNKGKIILEIPLHDNTS</sequence>
<name>X0XDI0_9ZZZZ</name>
<accession>X0XDI0</accession>
<comment type="caution">
    <text evidence="1">The sequence shown here is derived from an EMBL/GenBank/DDBJ whole genome shotgun (WGS) entry which is preliminary data.</text>
</comment>